<protein>
    <submittedName>
        <fullName evidence="1">Uncharacterized protein</fullName>
    </submittedName>
</protein>
<comment type="caution">
    <text evidence="1">The sequence shown here is derived from an EMBL/GenBank/DDBJ whole genome shotgun (WGS) entry which is preliminary data.</text>
</comment>
<keyword evidence="2" id="KW-1185">Reference proteome</keyword>
<name>A0ABU5RQ51_9CYAN</name>
<evidence type="ECO:0000313" key="1">
    <source>
        <dbReference type="EMBL" id="MEA5389886.1"/>
    </source>
</evidence>
<gene>
    <name evidence="1" type="ORF">VB738_01305</name>
</gene>
<dbReference type="EMBL" id="JAYGHX010000001">
    <property type="protein sequence ID" value="MEA5389886.1"/>
    <property type="molecule type" value="Genomic_DNA"/>
</dbReference>
<accession>A0ABU5RQ51</accession>
<dbReference type="Proteomes" id="UP001304461">
    <property type="component" value="Unassembled WGS sequence"/>
</dbReference>
<organism evidence="1 2">
    <name type="scientific">Cyanobium gracile UHCC 0139</name>
    <dbReference type="NCBI Taxonomy" id="3110308"/>
    <lineage>
        <taxon>Bacteria</taxon>
        <taxon>Bacillati</taxon>
        <taxon>Cyanobacteriota</taxon>
        <taxon>Cyanophyceae</taxon>
        <taxon>Synechococcales</taxon>
        <taxon>Prochlorococcaceae</taxon>
        <taxon>Cyanobium</taxon>
    </lineage>
</organism>
<sequence>MKDHSALTLEWVCGEGIAAAFAARVGSDGGTVTGTTAFVPEPEEADLYSDAQFDPLVVVGVVLAAGLVMRYLRELILDLKGREIAVIDLTGEAPQVRIVPVGKASLVLVKAADGSVTKFAPSEIDKIEQSLAGLLGR</sequence>
<reference evidence="1 2" key="1">
    <citation type="submission" date="2023-12" db="EMBL/GenBank/DDBJ databases">
        <title>Baltic Sea Cyanobacteria.</title>
        <authorList>
            <person name="Delbaje E."/>
            <person name="Fewer D.P."/>
            <person name="Shishido T.K."/>
        </authorList>
    </citation>
    <scope>NUCLEOTIDE SEQUENCE [LARGE SCALE GENOMIC DNA]</scope>
    <source>
        <strain evidence="1 2">UHCC 0139</strain>
    </source>
</reference>
<proteinExistence type="predicted"/>
<evidence type="ECO:0000313" key="2">
    <source>
        <dbReference type="Proteomes" id="UP001304461"/>
    </source>
</evidence>
<dbReference type="RefSeq" id="WP_323304014.1">
    <property type="nucleotide sequence ID" value="NZ_JAYGHX010000001.1"/>
</dbReference>